<dbReference type="Gene3D" id="1.20.5.190">
    <property type="match status" value="1"/>
</dbReference>
<dbReference type="Pfam" id="PF00612">
    <property type="entry name" value="IQ"/>
    <property type="match status" value="1"/>
</dbReference>
<evidence type="ECO:0000256" key="1">
    <source>
        <dbReference type="ARBA" id="ARBA00022860"/>
    </source>
</evidence>
<dbReference type="EMBL" id="JAKOGI010000177">
    <property type="protein sequence ID" value="KAJ8441060.1"/>
    <property type="molecule type" value="Genomic_DNA"/>
</dbReference>
<dbReference type="Proteomes" id="UP001153076">
    <property type="component" value="Unassembled WGS sequence"/>
</dbReference>
<dbReference type="OrthoDB" id="694295at2759"/>
<sequence>MNIRKQLKVGKKMRGVTSSIRPRKLKGLRVARRIKAIRKMNVAKRLRRSFTRAATATGTASTNTARMLPVIPTTTTTSTSGKWIAIVKQKISSSRPKFPHYYNNKGRNGSTNNTSKNNIIIIHNNTSITGNEELDNRTSCVDEGKDINPLKLKEDDDHVASVDSAAPLPPDLHQLASGKKDNKEDNNEEEELEIIRLGGEEKAAIHIQSVFRGHLARRACRALKSLVRLQAMVRGLCVRRQARIALDCMNALVRLQFRVRTRQLLPSSPSDDAVTIDHPSLD</sequence>
<comment type="caution">
    <text evidence="4">The sequence shown here is derived from an EMBL/GenBank/DDBJ whole genome shotgun (WGS) entry which is preliminary data.</text>
</comment>
<organism evidence="4 5">
    <name type="scientific">Carnegiea gigantea</name>
    <dbReference type="NCBI Taxonomy" id="171969"/>
    <lineage>
        <taxon>Eukaryota</taxon>
        <taxon>Viridiplantae</taxon>
        <taxon>Streptophyta</taxon>
        <taxon>Embryophyta</taxon>
        <taxon>Tracheophyta</taxon>
        <taxon>Spermatophyta</taxon>
        <taxon>Magnoliopsida</taxon>
        <taxon>eudicotyledons</taxon>
        <taxon>Gunneridae</taxon>
        <taxon>Pentapetalae</taxon>
        <taxon>Caryophyllales</taxon>
        <taxon>Cactineae</taxon>
        <taxon>Cactaceae</taxon>
        <taxon>Cactoideae</taxon>
        <taxon>Echinocereeae</taxon>
        <taxon>Carnegiea</taxon>
    </lineage>
</organism>
<keyword evidence="5" id="KW-1185">Reference proteome</keyword>
<evidence type="ECO:0000313" key="4">
    <source>
        <dbReference type="EMBL" id="KAJ8441060.1"/>
    </source>
</evidence>
<dbReference type="PANTHER" id="PTHR32295:SF108">
    <property type="entry name" value="PROTEIN IQ-DOMAIN 20"/>
    <property type="match status" value="1"/>
</dbReference>
<evidence type="ECO:0000256" key="3">
    <source>
        <dbReference type="SAM" id="MobiDB-lite"/>
    </source>
</evidence>
<dbReference type="AlphaFoldDB" id="A0A9Q1QI00"/>
<dbReference type="PROSITE" id="PS50096">
    <property type="entry name" value="IQ"/>
    <property type="match status" value="2"/>
</dbReference>
<comment type="similarity">
    <text evidence="2">Belongs to the IQD family.</text>
</comment>
<feature type="region of interest" description="Disordered" evidence="3">
    <location>
        <begin position="164"/>
        <end position="188"/>
    </location>
</feature>
<proteinExistence type="inferred from homology"/>
<dbReference type="PANTHER" id="PTHR32295">
    <property type="entry name" value="IQ-DOMAIN 5-RELATED"/>
    <property type="match status" value="1"/>
</dbReference>
<dbReference type="InterPro" id="IPR000048">
    <property type="entry name" value="IQ_motif_EF-hand-BS"/>
</dbReference>
<dbReference type="GO" id="GO:0005516">
    <property type="term" value="F:calmodulin binding"/>
    <property type="evidence" value="ECO:0007669"/>
    <property type="project" value="UniProtKB-KW"/>
</dbReference>
<name>A0A9Q1QI00_9CARY</name>
<gene>
    <name evidence="4" type="ORF">Cgig2_020351</name>
</gene>
<accession>A0A9Q1QI00</accession>
<dbReference type="SMART" id="SM00015">
    <property type="entry name" value="IQ"/>
    <property type="match status" value="2"/>
</dbReference>
<keyword evidence="1" id="KW-0112">Calmodulin-binding</keyword>
<reference evidence="4" key="1">
    <citation type="submission" date="2022-04" db="EMBL/GenBank/DDBJ databases">
        <title>Carnegiea gigantea Genome sequencing and assembly v2.</title>
        <authorList>
            <person name="Copetti D."/>
            <person name="Sanderson M.J."/>
            <person name="Burquez A."/>
            <person name="Wojciechowski M.F."/>
        </authorList>
    </citation>
    <scope>NUCLEOTIDE SEQUENCE</scope>
    <source>
        <strain evidence="4">SGP5-SGP5p</strain>
        <tissue evidence="4">Aerial part</tissue>
    </source>
</reference>
<feature type="region of interest" description="Disordered" evidence="3">
    <location>
        <begin position="97"/>
        <end position="116"/>
    </location>
</feature>
<protein>
    <submittedName>
        <fullName evidence="4">Uncharacterized protein</fullName>
    </submittedName>
</protein>
<evidence type="ECO:0000313" key="5">
    <source>
        <dbReference type="Proteomes" id="UP001153076"/>
    </source>
</evidence>
<evidence type="ECO:0000256" key="2">
    <source>
        <dbReference type="ARBA" id="ARBA00024341"/>
    </source>
</evidence>
<dbReference type="CDD" id="cd23767">
    <property type="entry name" value="IQCD"/>
    <property type="match status" value="1"/>
</dbReference>